<proteinExistence type="predicted"/>
<dbReference type="Proteomes" id="UP000193335">
    <property type="component" value="Unassembled WGS sequence"/>
</dbReference>
<dbReference type="AlphaFoldDB" id="A0A1Y2JJM7"/>
<dbReference type="Pfam" id="PF06186">
    <property type="entry name" value="DUF992"/>
    <property type="match status" value="1"/>
</dbReference>
<evidence type="ECO:0000313" key="1">
    <source>
        <dbReference type="EMBL" id="OSJ29989.1"/>
    </source>
</evidence>
<reference evidence="1 2" key="1">
    <citation type="submission" date="2017-03" db="EMBL/GenBank/DDBJ databases">
        <title>Whole genome sequences of fourteen strains of Bradyrhizobium canariense and one strain of Bradyrhizobium japonicum isolated from Lupinus (Papilionoideae: Genisteae) species in Algeria.</title>
        <authorList>
            <person name="Crovadore J."/>
            <person name="Chekireb D."/>
            <person name="Brachmann A."/>
            <person name="Chablais R."/>
            <person name="Cochard B."/>
            <person name="Lefort F."/>
        </authorList>
    </citation>
    <scope>NUCLEOTIDE SEQUENCE [LARGE SCALE GENOMIC DNA]</scope>
    <source>
        <strain evidence="1 2">UBMA197</strain>
    </source>
</reference>
<evidence type="ECO:0000313" key="2">
    <source>
        <dbReference type="Proteomes" id="UP000193335"/>
    </source>
</evidence>
<dbReference type="InterPro" id="IPR009333">
    <property type="entry name" value="DUF992"/>
</dbReference>
<dbReference type="EMBL" id="NAFL01000263">
    <property type="protein sequence ID" value="OSJ29989.1"/>
    <property type="molecule type" value="Genomic_DNA"/>
</dbReference>
<comment type="caution">
    <text evidence="1">The sequence shown here is derived from an EMBL/GenBank/DDBJ whole genome shotgun (WGS) entry which is preliminary data.</text>
</comment>
<sequence length="55" mass="5640">MIGDLLMLPIAKRTVANVLFGGSNRTIALQPLSVEGQAGINVSLGVCGLILAFVS</sequence>
<organism evidence="1 2">
    <name type="scientific">Bradyrhizobium japonicum</name>
    <dbReference type="NCBI Taxonomy" id="375"/>
    <lineage>
        <taxon>Bacteria</taxon>
        <taxon>Pseudomonadati</taxon>
        <taxon>Pseudomonadota</taxon>
        <taxon>Alphaproteobacteria</taxon>
        <taxon>Hyphomicrobiales</taxon>
        <taxon>Nitrobacteraceae</taxon>
        <taxon>Bradyrhizobium</taxon>
    </lineage>
</organism>
<gene>
    <name evidence="1" type="ORF">BSZ19_25910</name>
</gene>
<protein>
    <submittedName>
        <fullName evidence="1">Uncharacterized protein</fullName>
    </submittedName>
</protein>
<accession>A0A1Y2JJM7</accession>
<name>A0A1Y2JJM7_BRAJP</name>